<feature type="binding site" evidence="17">
    <location>
        <position position="406"/>
    </location>
    <ligand>
        <name>AMP</name>
        <dbReference type="ChEBI" id="CHEBI:456215"/>
    </ligand>
</feature>
<comment type="similarity">
    <text evidence="4 19">In the C-terminal section; belongs to the NnrD/CARKD family.</text>
</comment>
<feature type="domain" description="SIS" evidence="22">
    <location>
        <begin position="35"/>
        <end position="204"/>
    </location>
</feature>
<comment type="function">
    <text evidence="17">Catalyzes the dehydration of the S-form of NAD(P)HX at the expense of ADP, which is converted to AMP. Together with NAD(P)HX epimerase, which catalyzes the epimerization of the S- and R-forms, the enzyme allows the repair of both epimers of NAD(P)HX, a damaged form of NAD(P)H that is a result of enzymatic or heat-dependent hydration.</text>
</comment>
<evidence type="ECO:0000256" key="11">
    <source>
        <dbReference type="ARBA" id="ARBA00023235"/>
    </source>
</evidence>
<feature type="binding site" evidence="18">
    <location>
        <position position="117"/>
    </location>
    <ligand>
        <name>K(+)</name>
        <dbReference type="ChEBI" id="CHEBI:29103"/>
    </ligand>
</feature>
<dbReference type="Proteomes" id="UP001596266">
    <property type="component" value="Unassembled WGS sequence"/>
</dbReference>
<dbReference type="Pfam" id="PF03853">
    <property type="entry name" value="YjeF_N"/>
    <property type="match status" value="1"/>
</dbReference>
<comment type="caution">
    <text evidence="17">Lacks conserved residue(s) required for the propagation of feature annotation.</text>
</comment>
<keyword evidence="11 18" id="KW-0413">Isomerase</keyword>
<comment type="catalytic activity">
    <reaction evidence="15 17 19">
        <text>(6S)-NADHX + ADP = AMP + phosphate + NADH + H(+)</text>
        <dbReference type="Rhea" id="RHEA:32223"/>
        <dbReference type="ChEBI" id="CHEBI:15378"/>
        <dbReference type="ChEBI" id="CHEBI:43474"/>
        <dbReference type="ChEBI" id="CHEBI:57945"/>
        <dbReference type="ChEBI" id="CHEBI:64074"/>
        <dbReference type="ChEBI" id="CHEBI:456215"/>
        <dbReference type="ChEBI" id="CHEBI:456216"/>
        <dbReference type="EC" id="4.2.1.136"/>
    </reaction>
</comment>
<comment type="function">
    <text evidence="14 19">Bifunctional enzyme that catalyzes the epimerization of the S- and R-forms of NAD(P)HX and the dehydration of the S-form of NAD(P)HX at the expense of ADP, which is converted to AMP. This allows the repair of both epimers of NAD(P)HX, a damaged form of NAD(P)H that is a result of enzymatic or heat-dependent hydration.</text>
</comment>
<evidence type="ECO:0000256" key="1">
    <source>
        <dbReference type="ARBA" id="ARBA00000013"/>
    </source>
</evidence>
<evidence type="ECO:0000256" key="4">
    <source>
        <dbReference type="ARBA" id="ARBA00009524"/>
    </source>
</evidence>
<keyword evidence="12 17" id="KW-0456">Lyase</keyword>
<dbReference type="PROSITE" id="PS51385">
    <property type="entry name" value="YJEF_N"/>
    <property type="match status" value="1"/>
</dbReference>
<dbReference type="InterPro" id="IPR004443">
    <property type="entry name" value="YjeF_N_dom"/>
</dbReference>
<comment type="catalytic activity">
    <reaction evidence="16 17 19">
        <text>(6S)-NADPHX + ADP = AMP + phosphate + NADPH + H(+)</text>
        <dbReference type="Rhea" id="RHEA:32235"/>
        <dbReference type="ChEBI" id="CHEBI:15378"/>
        <dbReference type="ChEBI" id="CHEBI:43474"/>
        <dbReference type="ChEBI" id="CHEBI:57783"/>
        <dbReference type="ChEBI" id="CHEBI:64076"/>
        <dbReference type="ChEBI" id="CHEBI:456215"/>
        <dbReference type="ChEBI" id="CHEBI:456216"/>
        <dbReference type="EC" id="4.2.1.136"/>
    </reaction>
</comment>
<dbReference type="InterPro" id="IPR036652">
    <property type="entry name" value="YjeF_N_dom_sf"/>
</dbReference>
<evidence type="ECO:0000256" key="19">
    <source>
        <dbReference type="PIRNR" id="PIRNR017184"/>
    </source>
</evidence>
<evidence type="ECO:0000259" key="20">
    <source>
        <dbReference type="PROSITE" id="PS51383"/>
    </source>
</evidence>
<dbReference type="HAMAP" id="MF_01965">
    <property type="entry name" value="NADHX_dehydratase"/>
    <property type="match status" value="1"/>
</dbReference>
<keyword evidence="8 17" id="KW-0521">NADP</keyword>
<keyword evidence="6 17" id="KW-0547">Nucleotide-binding</keyword>
<dbReference type="InterPro" id="IPR030677">
    <property type="entry name" value="Nnr"/>
</dbReference>
<dbReference type="RefSeq" id="WP_343885198.1">
    <property type="nucleotide sequence ID" value="NZ_BAAAKI010000004.1"/>
</dbReference>
<comment type="cofactor">
    <cofactor evidence="17">
        <name>Mg(2+)</name>
        <dbReference type="ChEBI" id="CHEBI:18420"/>
    </cofactor>
</comment>
<evidence type="ECO:0000256" key="14">
    <source>
        <dbReference type="ARBA" id="ARBA00025153"/>
    </source>
</evidence>
<comment type="similarity">
    <text evidence="17">Belongs to the NnrD/CARKD family.</text>
</comment>
<evidence type="ECO:0000259" key="22">
    <source>
        <dbReference type="PROSITE" id="PS51464"/>
    </source>
</evidence>
<feature type="binding site" evidence="18">
    <location>
        <begin position="56"/>
        <end position="60"/>
    </location>
    <ligand>
        <name>(6S)-NADPHX</name>
        <dbReference type="ChEBI" id="CHEBI:64076"/>
    </ligand>
</feature>
<comment type="cofactor">
    <cofactor evidence="18 19">
        <name>K(+)</name>
        <dbReference type="ChEBI" id="CHEBI:29103"/>
    </cofactor>
    <text evidence="18 19">Binds 1 potassium ion per subunit.</text>
</comment>
<evidence type="ECO:0000313" key="24">
    <source>
        <dbReference type="Proteomes" id="UP001596266"/>
    </source>
</evidence>
<evidence type="ECO:0000256" key="5">
    <source>
        <dbReference type="ARBA" id="ARBA00022723"/>
    </source>
</evidence>
<dbReference type="PANTHER" id="PTHR12592:SF0">
    <property type="entry name" value="ATP-DEPENDENT (S)-NAD(P)H-HYDRATE DEHYDRATASE"/>
    <property type="match status" value="1"/>
</dbReference>
<proteinExistence type="inferred from homology"/>
<evidence type="ECO:0000256" key="13">
    <source>
        <dbReference type="ARBA" id="ARBA00023268"/>
    </source>
</evidence>
<keyword evidence="13" id="KW-0511">Multifunctional enzyme</keyword>
<comment type="catalytic activity">
    <reaction evidence="2 18 19">
        <text>(6R)-NADPHX = (6S)-NADPHX</text>
        <dbReference type="Rhea" id="RHEA:32227"/>
        <dbReference type="ChEBI" id="CHEBI:64076"/>
        <dbReference type="ChEBI" id="CHEBI:64077"/>
        <dbReference type="EC" id="5.1.99.6"/>
    </reaction>
</comment>
<evidence type="ECO:0000259" key="21">
    <source>
        <dbReference type="PROSITE" id="PS51385"/>
    </source>
</evidence>
<comment type="subunit">
    <text evidence="17">Homotetramer.</text>
</comment>
<evidence type="ECO:0000256" key="8">
    <source>
        <dbReference type="ARBA" id="ARBA00022857"/>
    </source>
</evidence>
<protein>
    <recommendedName>
        <fullName evidence="19">Bifunctional NAD(P)H-hydrate repair enzyme</fullName>
    </recommendedName>
    <alternativeName>
        <fullName evidence="19">Nicotinamide nucleotide repair protein</fullName>
    </alternativeName>
    <domain>
        <recommendedName>
            <fullName evidence="19">ADP-dependent (S)-NAD(P)H-hydrate dehydratase</fullName>
            <ecNumber evidence="19">4.2.1.136</ecNumber>
        </recommendedName>
        <alternativeName>
            <fullName evidence="19">ADP-dependent NAD(P)HX dehydratase</fullName>
        </alternativeName>
    </domain>
    <domain>
        <recommendedName>
            <fullName evidence="19">NAD(P)H-hydrate epimerase</fullName>
            <ecNumber evidence="19">5.1.99.6</ecNumber>
        </recommendedName>
    </domain>
</protein>
<dbReference type="NCBIfam" id="TIGR00197">
    <property type="entry name" value="yjeF_nterm"/>
    <property type="match status" value="1"/>
</dbReference>
<comment type="similarity">
    <text evidence="3 19">In the N-terminal section; belongs to the NnrE/AIBP family.</text>
</comment>
<feature type="domain" description="YjeF C-terminal" evidence="20">
    <location>
        <begin position="211"/>
        <end position="461"/>
    </location>
</feature>
<comment type="function">
    <text evidence="18">Catalyzes the epimerization of the S- and R-forms of NAD(P)HX, a damaged form of NAD(P)H that is a result of enzymatic or heat-dependent hydration. This is a prerequisite for the S-specific NAD(P)H-hydrate dehydratase to allow the repair of both epimers of NAD(P)HX.</text>
</comment>
<evidence type="ECO:0000256" key="9">
    <source>
        <dbReference type="ARBA" id="ARBA00022958"/>
    </source>
</evidence>
<dbReference type="CDD" id="cd01171">
    <property type="entry name" value="YXKO-related"/>
    <property type="match status" value="1"/>
</dbReference>
<feature type="binding site" evidence="18">
    <location>
        <position position="153"/>
    </location>
    <ligand>
        <name>K(+)</name>
        <dbReference type="ChEBI" id="CHEBI:29103"/>
    </ligand>
</feature>
<evidence type="ECO:0000256" key="3">
    <source>
        <dbReference type="ARBA" id="ARBA00006001"/>
    </source>
</evidence>
<evidence type="ECO:0000256" key="12">
    <source>
        <dbReference type="ARBA" id="ARBA00023239"/>
    </source>
</evidence>
<dbReference type="EC" id="5.1.99.6" evidence="19"/>
<dbReference type="EMBL" id="JBHSUA010000009">
    <property type="protein sequence ID" value="MFC6396181.1"/>
    <property type="molecule type" value="Genomic_DNA"/>
</dbReference>
<feature type="binding site" evidence="18">
    <location>
        <position position="57"/>
    </location>
    <ligand>
        <name>K(+)</name>
        <dbReference type="ChEBI" id="CHEBI:29103"/>
    </ligand>
</feature>
<keyword evidence="24" id="KW-1185">Reference proteome</keyword>
<dbReference type="GO" id="GO:0052856">
    <property type="term" value="F:NAD(P)HX epimerase activity"/>
    <property type="evidence" value="ECO:0007669"/>
    <property type="project" value="UniProtKB-EC"/>
</dbReference>
<feature type="binding site" evidence="18">
    <location>
        <begin position="121"/>
        <end position="127"/>
    </location>
    <ligand>
        <name>(6S)-NADPHX</name>
        <dbReference type="ChEBI" id="CHEBI:64076"/>
    </ligand>
</feature>
<dbReference type="PROSITE" id="PS51383">
    <property type="entry name" value="YJEF_C_3"/>
    <property type="match status" value="1"/>
</dbReference>
<dbReference type="Pfam" id="PF01256">
    <property type="entry name" value="Carb_kinase"/>
    <property type="match status" value="1"/>
</dbReference>
<accession>A0ABW1WYQ2</accession>
<dbReference type="HAMAP" id="MF_01966">
    <property type="entry name" value="NADHX_epimerase"/>
    <property type="match status" value="1"/>
</dbReference>
<dbReference type="PIRSF" id="PIRSF017184">
    <property type="entry name" value="Nnr"/>
    <property type="match status" value="1"/>
</dbReference>
<dbReference type="Gene3D" id="3.40.1190.20">
    <property type="match status" value="1"/>
</dbReference>
<keyword evidence="5 18" id="KW-0479">Metal-binding</keyword>
<dbReference type="InterPro" id="IPR001347">
    <property type="entry name" value="SIS_dom"/>
</dbReference>
<evidence type="ECO:0000256" key="2">
    <source>
        <dbReference type="ARBA" id="ARBA00000909"/>
    </source>
</evidence>
<feature type="binding site" evidence="17">
    <location>
        <position position="246"/>
    </location>
    <ligand>
        <name>(6S)-NADPHX</name>
        <dbReference type="ChEBI" id="CHEBI:64076"/>
    </ligand>
</feature>
<dbReference type="InterPro" id="IPR000631">
    <property type="entry name" value="CARKD"/>
</dbReference>
<name>A0ABW1WYQ2_9ACTN</name>
<evidence type="ECO:0000256" key="7">
    <source>
        <dbReference type="ARBA" id="ARBA00022840"/>
    </source>
</evidence>
<evidence type="ECO:0000256" key="6">
    <source>
        <dbReference type="ARBA" id="ARBA00022741"/>
    </source>
</evidence>
<comment type="catalytic activity">
    <reaction evidence="1 18 19">
        <text>(6R)-NADHX = (6S)-NADHX</text>
        <dbReference type="Rhea" id="RHEA:32215"/>
        <dbReference type="ChEBI" id="CHEBI:64074"/>
        <dbReference type="ChEBI" id="CHEBI:64075"/>
        <dbReference type="EC" id="5.1.99.6"/>
    </reaction>
</comment>
<feature type="binding site" evidence="17">
    <location>
        <position position="407"/>
    </location>
    <ligand>
        <name>(6S)-NADPHX</name>
        <dbReference type="ChEBI" id="CHEBI:64076"/>
    </ligand>
</feature>
<evidence type="ECO:0000256" key="18">
    <source>
        <dbReference type="HAMAP-Rule" id="MF_01966"/>
    </source>
</evidence>
<evidence type="ECO:0000256" key="10">
    <source>
        <dbReference type="ARBA" id="ARBA00023027"/>
    </source>
</evidence>
<keyword evidence="7 17" id="KW-0067">ATP-binding</keyword>
<dbReference type="Gene3D" id="3.40.50.10260">
    <property type="entry name" value="YjeF N-terminal domain"/>
    <property type="match status" value="1"/>
</dbReference>
<feature type="binding site" evidence="17">
    <location>
        <position position="340"/>
    </location>
    <ligand>
        <name>(6S)-NADPHX</name>
        <dbReference type="ChEBI" id="CHEBI:64076"/>
    </ligand>
</feature>
<dbReference type="PANTHER" id="PTHR12592">
    <property type="entry name" value="ATP-DEPENDENT (S)-NAD(P)H-HYDRATE DEHYDRATASE FAMILY MEMBER"/>
    <property type="match status" value="1"/>
</dbReference>
<dbReference type="EC" id="4.2.1.136" evidence="19"/>
<keyword evidence="10 17" id="KW-0520">NAD</keyword>
<evidence type="ECO:0000256" key="16">
    <source>
        <dbReference type="ARBA" id="ARBA00049209"/>
    </source>
</evidence>
<dbReference type="SUPFAM" id="SSF53613">
    <property type="entry name" value="Ribokinase-like"/>
    <property type="match status" value="1"/>
</dbReference>
<dbReference type="InterPro" id="IPR029056">
    <property type="entry name" value="Ribokinase-like"/>
</dbReference>
<sequence length="467" mass="47648">MIGVQTADAIRVAEQVWFEAHRGEGLMGRAAAAVAAHALEMAGTHGRVLVVVGRGNNGGDGLFAAAELARHGLPVAIWPVAETMHEQGRVAATGAGCRFVGVVEATEQVAEVDLVVDAVLGIGGRPGLRPDVLALAQEAEALGVPVLAVDLPSGLDTDSHQLQDSFHATRTITFAARKACHVLQPAASRCGEVVCVDIGIELGNSVLEVAEAGDVAVRWPVPGPTSDKYSRGVVGIDSGSAQYPGAAVLGVTGALYAGAGMIRFVGPEPADAIIRASLPSVTHGEGRVQAWLCGSGWGSADDNRARLERRLADGVPAVIDADALSVLPEHLPYGCLLTPHAGELARLLGAERAEVEADPIGSAHRAAERTGAVVLLKGASQYIVQPDGRVRVAVPGPSWTAQAGSGDVLAGICATLLAAGLPAADAGLVGASVQAMAAARRPGPWPPDDIAHEVAALVGNWGELSCR</sequence>
<comment type="similarity">
    <text evidence="18">Belongs to the NnrE/AIBP family.</text>
</comment>
<evidence type="ECO:0000256" key="15">
    <source>
        <dbReference type="ARBA" id="ARBA00048238"/>
    </source>
</evidence>
<dbReference type="SUPFAM" id="SSF64153">
    <property type="entry name" value="YjeF N-terminal domain-like"/>
    <property type="match status" value="1"/>
</dbReference>
<feature type="domain" description="YjeF N-terminal" evidence="21">
    <location>
        <begin position="10"/>
        <end position="206"/>
    </location>
</feature>
<gene>
    <name evidence="17" type="primary">nnrD</name>
    <name evidence="18" type="synonym">nnrE</name>
    <name evidence="23" type="ORF">ACFP57_04140</name>
</gene>
<evidence type="ECO:0000313" key="23">
    <source>
        <dbReference type="EMBL" id="MFC6396181.1"/>
    </source>
</evidence>
<feature type="binding site" evidence="17">
    <location>
        <position position="296"/>
    </location>
    <ligand>
        <name>(6S)-NADPHX</name>
        <dbReference type="ChEBI" id="CHEBI:64076"/>
    </ligand>
</feature>
<comment type="caution">
    <text evidence="23">The sequence shown here is derived from an EMBL/GenBank/DDBJ whole genome shotgun (WGS) entry which is preliminary data.</text>
</comment>
<dbReference type="PROSITE" id="PS51464">
    <property type="entry name" value="SIS"/>
    <property type="match status" value="1"/>
</dbReference>
<keyword evidence="9 18" id="KW-0630">Potassium</keyword>
<feature type="binding site" evidence="18">
    <location>
        <position position="150"/>
    </location>
    <ligand>
        <name>(6S)-NADPHX</name>
        <dbReference type="ChEBI" id="CHEBI:64076"/>
    </ligand>
</feature>
<evidence type="ECO:0000256" key="17">
    <source>
        <dbReference type="HAMAP-Rule" id="MF_01965"/>
    </source>
</evidence>
<organism evidence="23 24">
    <name type="scientific">Luteococcus sanguinis</name>
    <dbReference type="NCBI Taxonomy" id="174038"/>
    <lineage>
        <taxon>Bacteria</taxon>
        <taxon>Bacillati</taxon>
        <taxon>Actinomycetota</taxon>
        <taxon>Actinomycetes</taxon>
        <taxon>Propionibacteriales</taxon>
        <taxon>Propionibacteriaceae</taxon>
        <taxon>Luteococcus</taxon>
    </lineage>
</organism>
<reference evidence="24" key="1">
    <citation type="journal article" date="2019" name="Int. J. Syst. Evol. Microbiol.">
        <title>The Global Catalogue of Microorganisms (GCM) 10K type strain sequencing project: providing services to taxonomists for standard genome sequencing and annotation.</title>
        <authorList>
            <consortium name="The Broad Institute Genomics Platform"/>
            <consortium name="The Broad Institute Genome Sequencing Center for Infectious Disease"/>
            <person name="Wu L."/>
            <person name="Ma J."/>
        </authorList>
    </citation>
    <scope>NUCLEOTIDE SEQUENCE [LARGE SCALE GENOMIC DNA]</scope>
    <source>
        <strain evidence="24">CGMCC 1.15277</strain>
    </source>
</reference>